<proteinExistence type="predicted"/>
<gene>
    <name evidence="1" type="ORF">LCGC14_0459150</name>
</gene>
<evidence type="ECO:0000313" key="1">
    <source>
        <dbReference type="EMBL" id="KKN67656.1"/>
    </source>
</evidence>
<comment type="caution">
    <text evidence="1">The sequence shown here is derived from an EMBL/GenBank/DDBJ whole genome shotgun (WGS) entry which is preliminary data.</text>
</comment>
<organism evidence="1">
    <name type="scientific">marine sediment metagenome</name>
    <dbReference type="NCBI Taxonomy" id="412755"/>
    <lineage>
        <taxon>unclassified sequences</taxon>
        <taxon>metagenomes</taxon>
        <taxon>ecological metagenomes</taxon>
    </lineage>
</organism>
<protein>
    <submittedName>
        <fullName evidence="1">Uncharacterized protein</fullName>
    </submittedName>
</protein>
<sequence length="167" mass="18985">MKSVQKTFKQDSVEVNILNYDIEPGRDRTNINIISKIEILREKQVIFRCVDVIRSFSYLYAEDPGILVVGWKTYAQLELEHNLYSSSIGIIHGIMYIDGVMIIADPKRDFSIKALPRPQSAIDNRPEGEKIIEEFKELAVRAIDLGVGVNQLRKVISSALIHKVLDS</sequence>
<dbReference type="AlphaFoldDB" id="A0A0F9V2B3"/>
<accession>A0A0F9V2B3</accession>
<name>A0A0F9V2B3_9ZZZZ</name>
<reference evidence="1" key="1">
    <citation type="journal article" date="2015" name="Nature">
        <title>Complex archaea that bridge the gap between prokaryotes and eukaryotes.</title>
        <authorList>
            <person name="Spang A."/>
            <person name="Saw J.H."/>
            <person name="Jorgensen S.L."/>
            <person name="Zaremba-Niedzwiedzka K."/>
            <person name="Martijn J."/>
            <person name="Lind A.E."/>
            <person name="van Eijk R."/>
            <person name="Schleper C."/>
            <person name="Guy L."/>
            <person name="Ettema T.J."/>
        </authorList>
    </citation>
    <scope>NUCLEOTIDE SEQUENCE</scope>
</reference>
<dbReference type="EMBL" id="LAZR01000468">
    <property type="protein sequence ID" value="KKN67656.1"/>
    <property type="molecule type" value="Genomic_DNA"/>
</dbReference>